<evidence type="ECO:0000313" key="1">
    <source>
        <dbReference type="EMBL" id="KAJ8628645.1"/>
    </source>
</evidence>
<dbReference type="Proteomes" id="UP001234297">
    <property type="component" value="Chromosome 7"/>
</dbReference>
<comment type="caution">
    <text evidence="1">The sequence shown here is derived from an EMBL/GenBank/DDBJ whole genome shotgun (WGS) entry which is preliminary data.</text>
</comment>
<proteinExistence type="predicted"/>
<evidence type="ECO:0000313" key="2">
    <source>
        <dbReference type="Proteomes" id="UP001234297"/>
    </source>
</evidence>
<keyword evidence="2" id="KW-1185">Reference proteome</keyword>
<dbReference type="EMBL" id="CM056815">
    <property type="protein sequence ID" value="KAJ8628645.1"/>
    <property type="molecule type" value="Genomic_DNA"/>
</dbReference>
<name>A0ACC2L5M1_PERAE</name>
<accession>A0ACC2L5M1</accession>
<organism evidence="1 2">
    <name type="scientific">Persea americana</name>
    <name type="common">Avocado</name>
    <dbReference type="NCBI Taxonomy" id="3435"/>
    <lineage>
        <taxon>Eukaryota</taxon>
        <taxon>Viridiplantae</taxon>
        <taxon>Streptophyta</taxon>
        <taxon>Embryophyta</taxon>
        <taxon>Tracheophyta</taxon>
        <taxon>Spermatophyta</taxon>
        <taxon>Magnoliopsida</taxon>
        <taxon>Magnoliidae</taxon>
        <taxon>Laurales</taxon>
        <taxon>Lauraceae</taxon>
        <taxon>Persea</taxon>
    </lineage>
</organism>
<reference evidence="1 2" key="1">
    <citation type="journal article" date="2022" name="Hortic Res">
        <title>A haplotype resolved chromosomal level avocado genome allows analysis of novel avocado genes.</title>
        <authorList>
            <person name="Nath O."/>
            <person name="Fletcher S.J."/>
            <person name="Hayward A."/>
            <person name="Shaw L.M."/>
            <person name="Masouleh A.K."/>
            <person name="Furtado A."/>
            <person name="Henry R.J."/>
            <person name="Mitter N."/>
        </authorList>
    </citation>
    <scope>NUCLEOTIDE SEQUENCE [LARGE SCALE GENOMIC DNA]</scope>
    <source>
        <strain evidence="2">cv. Hass</strain>
    </source>
</reference>
<gene>
    <name evidence="1" type="ORF">MRB53_021968</name>
</gene>
<sequence>MGLSSITTVDSTDPHLRLSSLPLVDLRLLSQAELRSLSLCRDDAFDLRRIDDDVAPAIDRSIFNESAGSRRQTYSRRPSPPVAVAADDPELRENKQIAQSLCQFLSRQQNDLTLTLTSGERPPAPAAKRRERASTAAIVVYKNEYEVVNRSGAVVDVAALAAWEDPYGAELRRRTEGLETEEELLGFLNGLEGQWGSRRKKRKIVDAGDFGDELPVGWKLLLGLKRREGRASLNCRRYISPNGQQFMSCKEVSSYLLPYVRPQEVSQPVAIQIDENTHRTCNMVTGSTAGPASQVDIRMEAPICYSATPISSISTDYEKQIVLFRVENPAKAQLRNLLECRQCNLNFGDKDSYVQHLLSFHKRNAKRCRFGKSIADGVIIKDGKFECQFCHKTFDEKRRYNSHVGIHVRDYDKSLESLPDDIIVQTCIQPTALVLMPSAITEMDALGAIGIAKDTTAVISMTKSTSDPDHGPPHIKHNKEETDIGVTRQSYALEALAMVSTSVDEQDNGREMIDDELRKIVEASDTMDDKINNCMDAAISISSKAASVTCDAYCDRVPSSSGMVDRNDKSGKDQKSMGSYLDIIPANEQTHGTNACGASYDKDLSPHRMLDENDKSGNEQEKGTESNSDILPYSQPTSGSDTCDASHDKDLSPSNMLDENDLSSNDAEKGIGSCLDILSDDDKSTPGTVVYMNEMGKSSNELDCAFESGSTNLPDSKQTCIETLVEDLLNSSMKEAEFEEMEKFGNGMESDLGSCHPECDKDVKVENALQNVPSDTSSLLLQSSGYFTSFDMISEKGEDFSSISQKLGNMSDFNELVLNEMGPPNFGFATGQGSTTLSETSLDLAAYGAQLELGLVPSVSFEWGTVPQLPPKMGSRHHQLTTICVWCRREFDHGSLNLELQSDSVGFMCAACKANISGQLNVLDNGLSMNSNRF</sequence>
<protein>
    <submittedName>
        <fullName evidence="1">Uncharacterized protein</fullName>
    </submittedName>
</protein>